<dbReference type="Proteomes" id="UP001056035">
    <property type="component" value="Chromosome"/>
</dbReference>
<dbReference type="EMBL" id="CP098502">
    <property type="protein sequence ID" value="UTI64963.1"/>
    <property type="molecule type" value="Genomic_DNA"/>
</dbReference>
<dbReference type="Gene3D" id="1.10.357.10">
    <property type="entry name" value="Tetracycline Repressor, domain 2"/>
    <property type="match status" value="1"/>
</dbReference>
<keyword evidence="1" id="KW-0678">Repressor</keyword>
<dbReference type="RefSeq" id="WP_254571655.1">
    <property type="nucleotide sequence ID" value="NZ_CP098502.1"/>
</dbReference>
<evidence type="ECO:0000313" key="8">
    <source>
        <dbReference type="Proteomes" id="UP001056035"/>
    </source>
</evidence>
<organism evidence="7 8">
    <name type="scientific">Paraconexibacter antarcticus</name>
    <dbReference type="NCBI Taxonomy" id="2949664"/>
    <lineage>
        <taxon>Bacteria</taxon>
        <taxon>Bacillati</taxon>
        <taxon>Actinomycetota</taxon>
        <taxon>Thermoleophilia</taxon>
        <taxon>Solirubrobacterales</taxon>
        <taxon>Paraconexibacteraceae</taxon>
        <taxon>Paraconexibacter</taxon>
    </lineage>
</organism>
<proteinExistence type="predicted"/>
<evidence type="ECO:0000259" key="6">
    <source>
        <dbReference type="PROSITE" id="PS50977"/>
    </source>
</evidence>
<keyword evidence="4" id="KW-0804">Transcription</keyword>
<evidence type="ECO:0000256" key="5">
    <source>
        <dbReference type="PROSITE-ProRule" id="PRU00335"/>
    </source>
</evidence>
<dbReference type="InterPro" id="IPR001647">
    <property type="entry name" value="HTH_TetR"/>
</dbReference>
<dbReference type="PANTHER" id="PTHR30055">
    <property type="entry name" value="HTH-TYPE TRANSCRIPTIONAL REGULATOR RUTR"/>
    <property type="match status" value="1"/>
</dbReference>
<dbReference type="InterPro" id="IPR023772">
    <property type="entry name" value="DNA-bd_HTH_TetR-type_CS"/>
</dbReference>
<sequence length="203" mass="22469">MAKAPTSPALRERYDRRQAGVVTAAAHVFAERGYDQTSVQELSEGIGLAAGGLYHYFGGKEQLLIRICDQLMDPLLGDARKLAAGDGGAAERLRAVVRLWVAHAIEHRDHMLVFQQERHVIDHGDQWAEVRRTRKAFERVVEKLLDEARTEGAIDGDRRLLLAALLGMVNHTVQWYRPGGRLKPQQIADGYVDLVVGGGADPT</sequence>
<keyword evidence="2" id="KW-0805">Transcription regulation</keyword>
<evidence type="ECO:0000256" key="2">
    <source>
        <dbReference type="ARBA" id="ARBA00023015"/>
    </source>
</evidence>
<name>A0ABY5DUJ0_9ACTN</name>
<feature type="domain" description="HTH tetR-type" evidence="6">
    <location>
        <begin position="15"/>
        <end position="75"/>
    </location>
</feature>
<dbReference type="InterPro" id="IPR009057">
    <property type="entry name" value="Homeodomain-like_sf"/>
</dbReference>
<protein>
    <submittedName>
        <fullName evidence="7">TetR/AcrR family transcriptional regulator</fullName>
    </submittedName>
</protein>
<reference evidence="7 8" key="1">
    <citation type="submission" date="2022-06" db="EMBL/GenBank/DDBJ databases">
        <title>Paraconexibacter antarcticus.</title>
        <authorList>
            <person name="Kim C.S."/>
        </authorList>
    </citation>
    <scope>NUCLEOTIDE SEQUENCE [LARGE SCALE GENOMIC DNA]</scope>
    <source>
        <strain evidence="7 8">02-257</strain>
    </source>
</reference>
<evidence type="ECO:0000256" key="1">
    <source>
        <dbReference type="ARBA" id="ARBA00022491"/>
    </source>
</evidence>
<gene>
    <name evidence="7" type="ORF">NBH00_01855</name>
</gene>
<keyword evidence="3 5" id="KW-0238">DNA-binding</keyword>
<dbReference type="InterPro" id="IPR036271">
    <property type="entry name" value="Tet_transcr_reg_TetR-rel_C_sf"/>
</dbReference>
<keyword evidence="8" id="KW-1185">Reference proteome</keyword>
<dbReference type="InterPro" id="IPR041490">
    <property type="entry name" value="KstR2_TetR_C"/>
</dbReference>
<feature type="DNA-binding region" description="H-T-H motif" evidence="5">
    <location>
        <begin position="38"/>
        <end position="57"/>
    </location>
</feature>
<dbReference type="Gene3D" id="1.10.10.60">
    <property type="entry name" value="Homeodomain-like"/>
    <property type="match status" value="1"/>
</dbReference>
<dbReference type="SUPFAM" id="SSF48498">
    <property type="entry name" value="Tetracyclin repressor-like, C-terminal domain"/>
    <property type="match status" value="1"/>
</dbReference>
<accession>A0ABY5DUJ0</accession>
<evidence type="ECO:0000313" key="7">
    <source>
        <dbReference type="EMBL" id="UTI64963.1"/>
    </source>
</evidence>
<dbReference type="PROSITE" id="PS50977">
    <property type="entry name" value="HTH_TETR_2"/>
    <property type="match status" value="1"/>
</dbReference>
<evidence type="ECO:0000256" key="4">
    <source>
        <dbReference type="ARBA" id="ARBA00023163"/>
    </source>
</evidence>
<dbReference type="InterPro" id="IPR050109">
    <property type="entry name" value="HTH-type_TetR-like_transc_reg"/>
</dbReference>
<dbReference type="Pfam" id="PF17932">
    <property type="entry name" value="TetR_C_24"/>
    <property type="match status" value="1"/>
</dbReference>
<dbReference type="SUPFAM" id="SSF46689">
    <property type="entry name" value="Homeodomain-like"/>
    <property type="match status" value="1"/>
</dbReference>
<dbReference type="PROSITE" id="PS01081">
    <property type="entry name" value="HTH_TETR_1"/>
    <property type="match status" value="1"/>
</dbReference>
<dbReference type="PRINTS" id="PR00455">
    <property type="entry name" value="HTHTETR"/>
</dbReference>
<dbReference type="PANTHER" id="PTHR30055:SF175">
    <property type="entry name" value="HTH-TYPE TRANSCRIPTIONAL REPRESSOR KSTR2"/>
    <property type="match status" value="1"/>
</dbReference>
<evidence type="ECO:0000256" key="3">
    <source>
        <dbReference type="ARBA" id="ARBA00023125"/>
    </source>
</evidence>
<dbReference type="Pfam" id="PF00440">
    <property type="entry name" value="TetR_N"/>
    <property type="match status" value="1"/>
</dbReference>